<dbReference type="InterPro" id="IPR052926">
    <property type="entry name" value="Metallo-beta-lactamase_dom"/>
</dbReference>
<dbReference type="PANTHER" id="PTHR13754:SF13">
    <property type="entry name" value="METALLO-BETA-LACTAMASE SUPERFAMILY PROTEIN (AFU_ORTHOLOGUE AFUA_3G07630)"/>
    <property type="match status" value="1"/>
</dbReference>
<proteinExistence type="predicted"/>
<gene>
    <name evidence="1" type="primary">rbn_1</name>
    <name evidence="1" type="ORF">TR69_WS6001000346</name>
</gene>
<evidence type="ECO:0000313" key="2">
    <source>
        <dbReference type="Proteomes" id="UP000070457"/>
    </source>
</evidence>
<accession>A0A136M0N8</accession>
<dbReference type="InterPro" id="IPR041712">
    <property type="entry name" value="DHPS-like_MBL-fold"/>
</dbReference>
<dbReference type="Pfam" id="PF23023">
    <property type="entry name" value="Anti-Pycsar_Apyc1"/>
    <property type="match status" value="1"/>
</dbReference>
<reference evidence="1 2" key="1">
    <citation type="submission" date="2015-02" db="EMBL/GenBank/DDBJ databases">
        <title>Improved understanding of the partial-nitritation anammox process through 23 genomes representing the majority of the microbial community.</title>
        <authorList>
            <person name="Speth D.R."/>
            <person name="In T Zandt M."/>
            <person name="Guerrero Cruz S."/>
            <person name="Jetten M.S."/>
            <person name="Dutilh B.E."/>
        </authorList>
    </citation>
    <scope>NUCLEOTIDE SEQUENCE [LARGE SCALE GENOMIC DNA]</scope>
    <source>
        <strain evidence="1">OLB20</strain>
    </source>
</reference>
<dbReference type="EC" id="3.1.26.11" evidence="1"/>
<dbReference type="AlphaFoldDB" id="A0A136M0N8"/>
<dbReference type="STRING" id="1617426.TR69_WS6001000346"/>
<evidence type="ECO:0000313" key="1">
    <source>
        <dbReference type="EMBL" id="KXK27469.1"/>
    </source>
</evidence>
<keyword evidence="1" id="KW-0378">Hydrolase</keyword>
<dbReference type="Proteomes" id="UP000070457">
    <property type="component" value="Unassembled WGS sequence"/>
</dbReference>
<dbReference type="EMBL" id="JYNZ01000002">
    <property type="protein sequence ID" value="KXK27469.1"/>
    <property type="molecule type" value="Genomic_DNA"/>
</dbReference>
<sequence length="279" mass="30623">MNYTITLLAENTTYRHNVLAQHGQSILIESDTQRLLFDVGEVPGAVTHNLTQLGLQISDIAVIAISHRHIDHIGALVEMLEDMGDQRLLLPMQLGEPDNKPAKESYSFLTPNPDGGYDVGISREHAERITAYRHSETVTGGFEVIPGIFTTGCIGDQMKEQAMVIDQKETGITVITGCSHPGVHELITEAVNVTGNSRIRGVIGGFHFTDMTDDEIREHAIRFQDYGLEFLVPGHCTTVRGAQILQNVLGELVKLSKTATFGTGNSLSLTKDSIKWNFV</sequence>
<dbReference type="CDD" id="cd07713">
    <property type="entry name" value="DHPS-like_MBL-fold"/>
    <property type="match status" value="1"/>
</dbReference>
<dbReference type="GO" id="GO:0016740">
    <property type="term" value="F:transferase activity"/>
    <property type="evidence" value="ECO:0007669"/>
    <property type="project" value="TreeGrafter"/>
</dbReference>
<dbReference type="Gene3D" id="3.60.15.10">
    <property type="entry name" value="Ribonuclease Z/Hydroxyacylglutathione hydrolase-like"/>
    <property type="match status" value="1"/>
</dbReference>
<comment type="caution">
    <text evidence="1">The sequence shown here is derived from an EMBL/GenBank/DDBJ whole genome shotgun (WGS) entry which is preliminary data.</text>
</comment>
<dbReference type="SUPFAM" id="SSF56281">
    <property type="entry name" value="Metallo-hydrolase/oxidoreductase"/>
    <property type="match status" value="1"/>
</dbReference>
<dbReference type="InterPro" id="IPR036866">
    <property type="entry name" value="RibonucZ/Hydroxyglut_hydro"/>
</dbReference>
<dbReference type="PANTHER" id="PTHR13754">
    <property type="entry name" value="METALLO-BETA-LACTAMASE SUPERFAMILY PROTEIN"/>
    <property type="match status" value="1"/>
</dbReference>
<dbReference type="GO" id="GO:0042781">
    <property type="term" value="F:3'-tRNA processing endoribonuclease activity"/>
    <property type="evidence" value="ECO:0007669"/>
    <property type="project" value="UniProtKB-EC"/>
</dbReference>
<organism evidence="1 2">
    <name type="scientific">candidate division WS6 bacterium OLB20</name>
    <dbReference type="NCBI Taxonomy" id="1617426"/>
    <lineage>
        <taxon>Bacteria</taxon>
        <taxon>Candidatus Dojkabacteria</taxon>
    </lineage>
</organism>
<protein>
    <submittedName>
        <fullName evidence="1">Ribonuclease BN</fullName>
        <ecNumber evidence="1">3.1.26.11</ecNumber>
    </submittedName>
</protein>
<name>A0A136M0N8_9BACT</name>